<comment type="similarity">
    <text evidence="2">Belongs to the peptidase C65 family. Otulin subfamily.</text>
</comment>
<dbReference type="InterPro" id="IPR023235">
    <property type="entry name" value="FAM105"/>
</dbReference>
<dbReference type="STRING" id="75743.A0A401PTB3"/>
<gene>
    <name evidence="4" type="ORF">scyTo_0016548</name>
</gene>
<dbReference type="Pfam" id="PF16218">
    <property type="entry name" value="Peptidase_C101"/>
    <property type="match status" value="1"/>
</dbReference>
<dbReference type="PRINTS" id="PR02055">
    <property type="entry name" value="PROTEINF105"/>
</dbReference>
<dbReference type="GO" id="GO:0004843">
    <property type="term" value="F:cysteine-type deubiquitinase activity"/>
    <property type="evidence" value="ECO:0007669"/>
    <property type="project" value="TreeGrafter"/>
</dbReference>
<feature type="non-terminal residue" evidence="4">
    <location>
        <position position="1"/>
    </location>
</feature>
<keyword evidence="5" id="KW-1185">Reference proteome</keyword>
<dbReference type="GO" id="GO:0005737">
    <property type="term" value="C:cytoplasm"/>
    <property type="evidence" value="ECO:0007669"/>
    <property type="project" value="UniProtKB-SubCell"/>
</dbReference>
<dbReference type="PRINTS" id="PR02056">
    <property type="entry name" value="PROTEINF105A"/>
</dbReference>
<organism evidence="4 5">
    <name type="scientific">Scyliorhinus torazame</name>
    <name type="common">Cloudy catshark</name>
    <name type="synonym">Catulus torazame</name>
    <dbReference type="NCBI Taxonomy" id="75743"/>
    <lineage>
        <taxon>Eukaryota</taxon>
        <taxon>Metazoa</taxon>
        <taxon>Chordata</taxon>
        <taxon>Craniata</taxon>
        <taxon>Vertebrata</taxon>
        <taxon>Chondrichthyes</taxon>
        <taxon>Elasmobranchii</taxon>
        <taxon>Galeomorphii</taxon>
        <taxon>Galeoidea</taxon>
        <taxon>Carcharhiniformes</taxon>
        <taxon>Scyliorhinidae</taxon>
        <taxon>Scyliorhinus</taxon>
    </lineage>
</organism>
<comment type="caution">
    <text evidence="4">The sequence shown here is derived from an EMBL/GenBank/DDBJ whole genome shotgun (WGS) entry which is preliminary data.</text>
</comment>
<accession>A0A401PTB3</accession>
<proteinExistence type="inferred from homology"/>
<evidence type="ECO:0000256" key="1">
    <source>
        <dbReference type="ARBA" id="ARBA00004496"/>
    </source>
</evidence>
<dbReference type="Proteomes" id="UP000288216">
    <property type="component" value="Unassembled WGS sequence"/>
</dbReference>
<sequence>FSSQSSTAIGTDSENEEYDPKILQLKSDQEQICAVQRTYVISELKTPSILRRTGDHHSNSETQDNANAQFVVESEWNLQKLAGEVQDIIVTSELKLATDANGIVNVEDQWVGSNVCKTVSCNTSEKPEEEKCAHVVEVEHKSIQNAESNTVVDAVSQECTSDLLTEPAVGTYSSDMKNSVNAAKRAKLSQGSDWSVSGHEGEHGQKVVLHEDEGEAKKCQNKLSDPGMEEINNCKSGEEPAFANVQMVSEESHSPELEEYPSNNEKTICETGVAKETAENMETCNQKCFVGGEDLYRDEDEIEKEKCQRLASESQLADAAATDRSTIEPGVAILKYCTREWKGNTAKAQLMKKAYKAVSSTFSSVRRVRGDNYCALRATLFQVLSNVELLPCLQQDDLIQLPDKLIATDYIWIKQWYFRAQDAGSENPAKKLKEYLTVLQQKWTQICEVDSLGERQAVCEEVFKNDQEEYRLYEAMKILMLAKAIELDRDKVQEKEIPLFCWLLFARDTSTDPYQFMQNHLNHVGYTGGLDQVEMFLLGYSLELTIRVFRLYQFGTDEFVTFYPDDHKEDWPMVTLITEDDRHYNVPVENAQVTNI</sequence>
<evidence type="ECO:0000313" key="5">
    <source>
        <dbReference type="Proteomes" id="UP000288216"/>
    </source>
</evidence>
<dbReference type="InterPro" id="IPR023236">
    <property type="entry name" value="OTULINL"/>
</dbReference>
<comment type="subcellular location">
    <subcellularLocation>
        <location evidence="1">Cytoplasm</location>
    </subcellularLocation>
</comment>
<dbReference type="PANTHER" id="PTHR33662">
    <property type="entry name" value="OTU DEUBIQUITINASE WITH LINEAR LINKAGE-SPECIFICITY A-RELATED"/>
    <property type="match status" value="1"/>
</dbReference>
<evidence type="ECO:0000256" key="3">
    <source>
        <dbReference type="ARBA" id="ARBA00022490"/>
    </source>
</evidence>
<dbReference type="GO" id="GO:1990108">
    <property type="term" value="P:protein linear deubiquitination"/>
    <property type="evidence" value="ECO:0007669"/>
    <property type="project" value="TreeGrafter"/>
</dbReference>
<keyword evidence="3" id="KW-0963">Cytoplasm</keyword>
<evidence type="ECO:0000313" key="4">
    <source>
        <dbReference type="EMBL" id="GCB76323.1"/>
    </source>
</evidence>
<reference evidence="4 5" key="1">
    <citation type="journal article" date="2018" name="Nat. Ecol. Evol.">
        <title>Shark genomes provide insights into elasmobranch evolution and the origin of vertebrates.</title>
        <authorList>
            <person name="Hara Y"/>
            <person name="Yamaguchi K"/>
            <person name="Onimaru K"/>
            <person name="Kadota M"/>
            <person name="Koyanagi M"/>
            <person name="Keeley SD"/>
            <person name="Tatsumi K"/>
            <person name="Tanaka K"/>
            <person name="Motone F"/>
            <person name="Kageyama Y"/>
            <person name="Nozu R"/>
            <person name="Adachi N"/>
            <person name="Nishimura O"/>
            <person name="Nakagawa R"/>
            <person name="Tanegashima C"/>
            <person name="Kiyatake I"/>
            <person name="Matsumoto R"/>
            <person name="Murakumo K"/>
            <person name="Nishida K"/>
            <person name="Terakita A"/>
            <person name="Kuratani S"/>
            <person name="Sato K"/>
            <person name="Hyodo S Kuraku.S."/>
        </authorList>
    </citation>
    <scope>NUCLEOTIDE SEQUENCE [LARGE SCALE GENOMIC DNA]</scope>
</reference>
<dbReference type="PANTHER" id="PTHR33662:SF3">
    <property type="entry name" value="FIBROUS SHEATH CABYR-BINDING PROTEIN-LIKE-RELATED"/>
    <property type="match status" value="1"/>
</dbReference>
<dbReference type="EMBL" id="BFAA01010056">
    <property type="protein sequence ID" value="GCB76323.1"/>
    <property type="molecule type" value="Genomic_DNA"/>
</dbReference>
<dbReference type="OMA" id="FVVESEW"/>
<protein>
    <submittedName>
        <fullName evidence="4">Uncharacterized protein</fullName>
    </submittedName>
</protein>
<name>A0A401PTB3_SCYTO</name>
<evidence type="ECO:0000256" key="2">
    <source>
        <dbReference type="ARBA" id="ARBA00010267"/>
    </source>
</evidence>
<dbReference type="AlphaFoldDB" id="A0A401PTB3"/>
<dbReference type="OrthoDB" id="6288034at2759"/>